<keyword evidence="4" id="KW-1185">Reference proteome</keyword>
<reference evidence="3" key="1">
    <citation type="submission" date="2022-11" db="UniProtKB">
        <authorList>
            <consortium name="EnsemblMetazoa"/>
        </authorList>
    </citation>
    <scope>IDENTIFICATION</scope>
</reference>
<feature type="compositionally biased region" description="Polar residues" evidence="2">
    <location>
        <begin position="24"/>
        <end position="51"/>
    </location>
</feature>
<feature type="coiled-coil region" evidence="1">
    <location>
        <begin position="129"/>
        <end position="166"/>
    </location>
</feature>
<feature type="region of interest" description="Disordered" evidence="2">
    <location>
        <begin position="205"/>
        <end position="225"/>
    </location>
</feature>
<dbReference type="Proteomes" id="UP000887568">
    <property type="component" value="Unplaced"/>
</dbReference>
<name>A0A914AFL1_PATMI</name>
<dbReference type="OrthoDB" id="10069224at2759"/>
<dbReference type="Gene3D" id="3.30.70.1820">
    <property type="entry name" value="L1 transposable element, RRM domain"/>
    <property type="match status" value="1"/>
</dbReference>
<sequence>MANFDRVQSEKAQLSSSHDDITQHKGTTQQGISSTPTTKTVPVDANSNPKQNAELREQIAKSIIDDPATLKAIVDPIATLLADKIIDSGLMMGKLADSLVASKLFVDSIASAVQETIAQNVYEATSTDINKHSDQLEKMHNQNRKISDQNDQLKQEIGDLEQYSRRNCLLIHGIPETPNENTDKISLEVLNNKLKLDLHLHDLDRSHRLGKPRKSTTPSGAPQRPRPVIVKFTSYRSRSLVFANKRHLKGSSVHITENLTKRRHEPYQEARRCDGFEAVWTRDGKIILLLKNKTKTSITTLKELNKLCP</sequence>
<dbReference type="EnsemblMetazoa" id="XM_038206585.1">
    <property type="protein sequence ID" value="XP_038062513.1"/>
    <property type="gene ID" value="LOC119733004"/>
</dbReference>
<dbReference type="AlphaFoldDB" id="A0A914AFL1"/>
<evidence type="ECO:0000256" key="1">
    <source>
        <dbReference type="SAM" id="Coils"/>
    </source>
</evidence>
<keyword evidence="1" id="KW-0175">Coiled coil</keyword>
<proteinExistence type="predicted"/>
<organism evidence="3 4">
    <name type="scientific">Patiria miniata</name>
    <name type="common">Bat star</name>
    <name type="synonym">Asterina miniata</name>
    <dbReference type="NCBI Taxonomy" id="46514"/>
    <lineage>
        <taxon>Eukaryota</taxon>
        <taxon>Metazoa</taxon>
        <taxon>Echinodermata</taxon>
        <taxon>Eleutherozoa</taxon>
        <taxon>Asterozoa</taxon>
        <taxon>Asteroidea</taxon>
        <taxon>Valvatacea</taxon>
        <taxon>Valvatida</taxon>
        <taxon>Asterinidae</taxon>
        <taxon>Patiria</taxon>
    </lineage>
</organism>
<evidence type="ECO:0000313" key="4">
    <source>
        <dbReference type="Proteomes" id="UP000887568"/>
    </source>
</evidence>
<evidence type="ECO:0000256" key="2">
    <source>
        <dbReference type="SAM" id="MobiDB-lite"/>
    </source>
</evidence>
<dbReference type="InterPro" id="IPR004244">
    <property type="entry name" value="Transposase_22"/>
</dbReference>
<dbReference type="RefSeq" id="XP_038062513.1">
    <property type="nucleotide sequence ID" value="XM_038206585.1"/>
</dbReference>
<feature type="region of interest" description="Disordered" evidence="2">
    <location>
        <begin position="1"/>
        <end position="51"/>
    </location>
</feature>
<accession>A0A914AFL1</accession>
<dbReference type="OMA" id="SKHIYIN"/>
<protein>
    <submittedName>
        <fullName evidence="3">Uncharacterized protein</fullName>
    </submittedName>
</protein>
<dbReference type="FunFam" id="3.30.70.1820:FF:000005">
    <property type="entry name" value="Predicted protein"/>
    <property type="match status" value="1"/>
</dbReference>
<evidence type="ECO:0000313" key="3">
    <source>
        <dbReference type="EnsemblMetazoa" id="XP_038062513.1"/>
    </source>
</evidence>
<dbReference type="PANTHER" id="PTHR11505">
    <property type="entry name" value="L1 TRANSPOSABLE ELEMENT-RELATED"/>
    <property type="match status" value="1"/>
</dbReference>
<dbReference type="GeneID" id="119733004"/>